<name>A0A3P6T8B8_CYLGO</name>
<dbReference type="AlphaFoldDB" id="A0A3P6T8B8"/>
<dbReference type="SUPFAM" id="SSF48371">
    <property type="entry name" value="ARM repeat"/>
    <property type="match status" value="1"/>
</dbReference>
<dbReference type="Pfam" id="PF08389">
    <property type="entry name" value="Xpo1"/>
    <property type="match status" value="1"/>
</dbReference>
<feature type="domain" description="Exportin-1/Importin-beta-like" evidence="1">
    <location>
        <begin position="16"/>
        <end position="169"/>
    </location>
</feature>
<dbReference type="InterPro" id="IPR013598">
    <property type="entry name" value="Exportin-1/Importin-b-like"/>
</dbReference>
<feature type="non-terminal residue" evidence="2">
    <location>
        <position position="1"/>
    </location>
</feature>
<accession>A0A3P6T8B8</accession>
<protein>
    <recommendedName>
        <fullName evidence="1">Exportin-1/Importin-beta-like domain-containing protein</fullName>
    </recommendedName>
</protein>
<dbReference type="InterPro" id="IPR016024">
    <property type="entry name" value="ARM-type_fold"/>
</dbReference>
<keyword evidence="3" id="KW-1185">Reference proteome</keyword>
<feature type="non-terminal residue" evidence="2">
    <location>
        <position position="238"/>
    </location>
</feature>
<evidence type="ECO:0000259" key="1">
    <source>
        <dbReference type="Pfam" id="PF08389"/>
    </source>
</evidence>
<dbReference type="GO" id="GO:0006606">
    <property type="term" value="P:protein import into nucleus"/>
    <property type="evidence" value="ECO:0007669"/>
    <property type="project" value="TreeGrafter"/>
</dbReference>
<dbReference type="Gene3D" id="1.25.10.10">
    <property type="entry name" value="Leucine-rich Repeat Variant"/>
    <property type="match status" value="1"/>
</dbReference>
<dbReference type="OrthoDB" id="435593at2759"/>
<sequence length="238" mass="26617">NIDVSSHDQVADATATQLCLAVADLYIQVPEWKDWVAELLNRFSSLGGDRTRMLLTLLRVFPEEVQCSRVGENRRNEIRNELAASAASVFTYLVSYRKQFLKFFSQVLENYASDQDMIKKVLLCMSCYLQNPALSTECLASSPLLNTVFQILAAPNAPGSLHDAATECVVSALIRAEDYQTHQALAMNLQQAVYQLHGPFNQAVAMEDMDKLQNFARIFVELAESFIEKLVNDGSDDP</sequence>
<evidence type="ECO:0000313" key="2">
    <source>
        <dbReference type="EMBL" id="VDK84312.1"/>
    </source>
</evidence>
<organism evidence="2 3">
    <name type="scientific">Cylicostephanus goldi</name>
    <name type="common">Nematode worm</name>
    <dbReference type="NCBI Taxonomy" id="71465"/>
    <lineage>
        <taxon>Eukaryota</taxon>
        <taxon>Metazoa</taxon>
        <taxon>Ecdysozoa</taxon>
        <taxon>Nematoda</taxon>
        <taxon>Chromadorea</taxon>
        <taxon>Rhabditida</taxon>
        <taxon>Rhabditina</taxon>
        <taxon>Rhabditomorpha</taxon>
        <taxon>Strongyloidea</taxon>
        <taxon>Strongylidae</taxon>
        <taxon>Cylicostephanus</taxon>
    </lineage>
</organism>
<reference evidence="2 3" key="1">
    <citation type="submission" date="2018-11" db="EMBL/GenBank/DDBJ databases">
        <authorList>
            <consortium name="Pathogen Informatics"/>
        </authorList>
    </citation>
    <scope>NUCLEOTIDE SEQUENCE [LARGE SCALE GENOMIC DNA]</scope>
</reference>
<dbReference type="Proteomes" id="UP000271889">
    <property type="component" value="Unassembled WGS sequence"/>
</dbReference>
<evidence type="ECO:0000313" key="3">
    <source>
        <dbReference type="Proteomes" id="UP000271889"/>
    </source>
</evidence>
<dbReference type="GO" id="GO:0005737">
    <property type="term" value="C:cytoplasm"/>
    <property type="evidence" value="ECO:0007669"/>
    <property type="project" value="TreeGrafter"/>
</dbReference>
<dbReference type="InterPro" id="IPR051345">
    <property type="entry name" value="Importin_beta-like_NTR"/>
</dbReference>
<dbReference type="PANTHER" id="PTHR12363">
    <property type="entry name" value="TRANSPORTIN 3 AND IMPORTIN 13"/>
    <property type="match status" value="1"/>
</dbReference>
<proteinExistence type="predicted"/>
<dbReference type="PANTHER" id="PTHR12363:SF42">
    <property type="entry name" value="TRANSPORTIN-3"/>
    <property type="match status" value="1"/>
</dbReference>
<dbReference type="EMBL" id="UYRV01030041">
    <property type="protein sequence ID" value="VDK84312.1"/>
    <property type="molecule type" value="Genomic_DNA"/>
</dbReference>
<dbReference type="InterPro" id="IPR011989">
    <property type="entry name" value="ARM-like"/>
</dbReference>
<gene>
    <name evidence="2" type="ORF">CGOC_LOCUS8272</name>
</gene>